<organism evidence="1 2">
    <name type="scientific">Jeotgalibacillus campisalis</name>
    <dbReference type="NCBI Taxonomy" id="220754"/>
    <lineage>
        <taxon>Bacteria</taxon>
        <taxon>Bacillati</taxon>
        <taxon>Bacillota</taxon>
        <taxon>Bacilli</taxon>
        <taxon>Bacillales</taxon>
        <taxon>Caryophanaceae</taxon>
        <taxon>Jeotgalibacillus</taxon>
    </lineage>
</organism>
<name>A0A0C2RVW0_9BACL</name>
<evidence type="ECO:0000313" key="2">
    <source>
        <dbReference type="Proteomes" id="UP000031972"/>
    </source>
</evidence>
<dbReference type="Proteomes" id="UP000031972">
    <property type="component" value="Unassembled WGS sequence"/>
</dbReference>
<accession>A0A0C2RVW0</accession>
<protein>
    <submittedName>
        <fullName evidence="1">Uncharacterized protein</fullName>
    </submittedName>
</protein>
<dbReference type="PATRIC" id="fig|220754.4.peg.2586"/>
<dbReference type="RefSeq" id="WP_232304281.1">
    <property type="nucleotide sequence ID" value="NZ_JXRR01000017.1"/>
</dbReference>
<dbReference type="AlphaFoldDB" id="A0A0C2RVW0"/>
<evidence type="ECO:0000313" key="1">
    <source>
        <dbReference type="EMBL" id="KIL45894.1"/>
    </source>
</evidence>
<gene>
    <name evidence="1" type="ORF">KR50_25690</name>
</gene>
<dbReference type="EMBL" id="JXRR01000017">
    <property type="protein sequence ID" value="KIL45894.1"/>
    <property type="molecule type" value="Genomic_DNA"/>
</dbReference>
<keyword evidence="2" id="KW-1185">Reference proteome</keyword>
<proteinExistence type="predicted"/>
<sequence length="100" mass="11469">MNMNQLYLSLNEKGLMFKGDAGQGEVDFILLETYENGNTTSVDVNTFETLFGDLEGDLTYEALSGIHTFRLEGMQYTMTAEEMGYQKYFDQWKEMGLFNS</sequence>
<reference evidence="1 2" key="1">
    <citation type="submission" date="2015-01" db="EMBL/GenBank/DDBJ databases">
        <title>Jeotgalibacillus campisalis genome sequencing.</title>
        <authorList>
            <person name="Goh K.M."/>
            <person name="Chan K.-G."/>
            <person name="Yaakop A.S."/>
            <person name="Ee R."/>
            <person name="Gan H.M."/>
            <person name="Chan C.S."/>
        </authorList>
    </citation>
    <scope>NUCLEOTIDE SEQUENCE [LARGE SCALE GENOMIC DNA]</scope>
    <source>
        <strain evidence="1 2">SF-57</strain>
    </source>
</reference>
<comment type="caution">
    <text evidence="1">The sequence shown here is derived from an EMBL/GenBank/DDBJ whole genome shotgun (WGS) entry which is preliminary data.</text>
</comment>